<dbReference type="InterPro" id="IPR001867">
    <property type="entry name" value="OmpR/PhoB-type_DNA-bd"/>
</dbReference>
<evidence type="ECO:0000313" key="7">
    <source>
        <dbReference type="EMBL" id="SCX29201.1"/>
    </source>
</evidence>
<keyword evidence="4 5" id="KW-0238">DNA-binding</keyword>
<dbReference type="AlphaFoldDB" id="A0A1G4WTG5"/>
<dbReference type="Pfam" id="PF00486">
    <property type="entry name" value="Trans_reg_C"/>
    <property type="match status" value="1"/>
</dbReference>
<evidence type="ECO:0000256" key="1">
    <source>
        <dbReference type="ARBA" id="ARBA00005820"/>
    </source>
</evidence>
<dbReference type="STRING" id="1502745.SAMN02799620_04777"/>
<evidence type="ECO:0000256" key="3">
    <source>
        <dbReference type="ARBA" id="ARBA00022840"/>
    </source>
</evidence>
<comment type="similarity">
    <text evidence="1">Belongs to the AfsR/DnrI/RedD regulatory family.</text>
</comment>
<dbReference type="Pfam" id="PF03704">
    <property type="entry name" value="BTAD"/>
    <property type="match status" value="1"/>
</dbReference>
<evidence type="ECO:0000256" key="2">
    <source>
        <dbReference type="ARBA" id="ARBA00022741"/>
    </source>
</evidence>
<protein>
    <submittedName>
        <fullName evidence="7">Transcriptional regulatory protein, C terminal</fullName>
    </submittedName>
</protein>
<dbReference type="Pfam" id="PF13191">
    <property type="entry name" value="AAA_16"/>
    <property type="match status" value="1"/>
</dbReference>
<evidence type="ECO:0000256" key="5">
    <source>
        <dbReference type="PROSITE-ProRule" id="PRU01091"/>
    </source>
</evidence>
<dbReference type="GO" id="GO:0004016">
    <property type="term" value="F:adenylate cyclase activity"/>
    <property type="evidence" value="ECO:0007669"/>
    <property type="project" value="TreeGrafter"/>
</dbReference>
<evidence type="ECO:0000259" key="6">
    <source>
        <dbReference type="PROSITE" id="PS51755"/>
    </source>
</evidence>
<dbReference type="GO" id="GO:0006355">
    <property type="term" value="P:regulation of DNA-templated transcription"/>
    <property type="evidence" value="ECO:0007669"/>
    <property type="project" value="InterPro"/>
</dbReference>
<dbReference type="SMART" id="SM00862">
    <property type="entry name" value="Trans_reg_C"/>
    <property type="match status" value="1"/>
</dbReference>
<reference evidence="8" key="1">
    <citation type="submission" date="2016-10" db="EMBL/GenBank/DDBJ databases">
        <authorList>
            <person name="Varghese N."/>
            <person name="Submissions S."/>
        </authorList>
    </citation>
    <scope>NUCLEOTIDE SEQUENCE [LARGE SCALE GENOMIC DNA]</scope>
    <source>
        <strain evidence="8">UNC267MFSha1.1M11</strain>
    </source>
</reference>
<dbReference type="SUPFAM" id="SSF52540">
    <property type="entry name" value="P-loop containing nucleoside triphosphate hydrolases"/>
    <property type="match status" value="1"/>
</dbReference>
<dbReference type="PANTHER" id="PTHR16305:SF35">
    <property type="entry name" value="TRANSCRIPTIONAL ACTIVATOR DOMAIN"/>
    <property type="match status" value="1"/>
</dbReference>
<dbReference type="InterPro" id="IPR016032">
    <property type="entry name" value="Sig_transdc_resp-reg_C-effctor"/>
</dbReference>
<accession>A0A1G4WTG5</accession>
<feature type="DNA-binding region" description="OmpR/PhoB-type" evidence="5">
    <location>
        <begin position="12"/>
        <end position="116"/>
    </location>
</feature>
<evidence type="ECO:0000256" key="4">
    <source>
        <dbReference type="ARBA" id="ARBA00023125"/>
    </source>
</evidence>
<dbReference type="SUPFAM" id="SSF48452">
    <property type="entry name" value="TPR-like"/>
    <property type="match status" value="1"/>
</dbReference>
<dbReference type="SUPFAM" id="SSF46894">
    <property type="entry name" value="C-terminal effector domain of the bipartite response regulators"/>
    <property type="match status" value="1"/>
</dbReference>
<dbReference type="EMBL" id="FMUB01000010">
    <property type="protein sequence ID" value="SCX29201.1"/>
    <property type="molecule type" value="Genomic_DNA"/>
</dbReference>
<dbReference type="Proteomes" id="UP000199707">
    <property type="component" value="Unassembled WGS sequence"/>
</dbReference>
<dbReference type="RefSeq" id="WP_170847409.1">
    <property type="nucleotide sequence ID" value="NZ_FMUB01000010.1"/>
</dbReference>
<dbReference type="InterPro" id="IPR005158">
    <property type="entry name" value="BTAD"/>
</dbReference>
<name>A0A1G4WTG5_9MYCO</name>
<dbReference type="InterPro" id="IPR011990">
    <property type="entry name" value="TPR-like_helical_dom_sf"/>
</dbReference>
<dbReference type="Gene3D" id="1.25.40.10">
    <property type="entry name" value="Tetratricopeptide repeat domain"/>
    <property type="match status" value="1"/>
</dbReference>
<dbReference type="PANTHER" id="PTHR16305">
    <property type="entry name" value="TESTICULAR SOLUBLE ADENYLYL CYCLASE"/>
    <property type="match status" value="1"/>
</dbReference>
<feature type="domain" description="OmpR/PhoB-type" evidence="6">
    <location>
        <begin position="12"/>
        <end position="116"/>
    </location>
</feature>
<organism evidence="7 8">
    <name type="scientific">Mycolicibacterium fluoranthenivorans</name>
    <dbReference type="NCBI Taxonomy" id="258505"/>
    <lineage>
        <taxon>Bacteria</taxon>
        <taxon>Bacillati</taxon>
        <taxon>Actinomycetota</taxon>
        <taxon>Actinomycetes</taxon>
        <taxon>Mycobacteriales</taxon>
        <taxon>Mycobacteriaceae</taxon>
        <taxon>Mycolicibacterium</taxon>
    </lineage>
</organism>
<keyword evidence="3" id="KW-0067">ATP-binding</keyword>
<dbReference type="GO" id="GO:0000160">
    <property type="term" value="P:phosphorelay signal transduction system"/>
    <property type="evidence" value="ECO:0007669"/>
    <property type="project" value="InterPro"/>
</dbReference>
<dbReference type="GO" id="GO:0003677">
    <property type="term" value="F:DNA binding"/>
    <property type="evidence" value="ECO:0007669"/>
    <property type="project" value="UniProtKB-UniRule"/>
</dbReference>
<evidence type="ECO:0000313" key="8">
    <source>
        <dbReference type="Proteomes" id="UP000199707"/>
    </source>
</evidence>
<keyword evidence="2" id="KW-0547">Nucleotide-binding</keyword>
<dbReference type="GO" id="GO:0005524">
    <property type="term" value="F:ATP binding"/>
    <property type="evidence" value="ECO:0007669"/>
    <property type="project" value="UniProtKB-KW"/>
</dbReference>
<dbReference type="GO" id="GO:0005737">
    <property type="term" value="C:cytoplasm"/>
    <property type="evidence" value="ECO:0007669"/>
    <property type="project" value="TreeGrafter"/>
</dbReference>
<dbReference type="SMART" id="SM01043">
    <property type="entry name" value="BTAD"/>
    <property type="match status" value="1"/>
</dbReference>
<dbReference type="PROSITE" id="PS51755">
    <property type="entry name" value="OMPR_PHOB"/>
    <property type="match status" value="1"/>
</dbReference>
<dbReference type="InterPro" id="IPR041664">
    <property type="entry name" value="AAA_16"/>
</dbReference>
<dbReference type="InterPro" id="IPR036388">
    <property type="entry name" value="WH-like_DNA-bd_sf"/>
</dbReference>
<gene>
    <name evidence="7" type="ORF">SAMN02799620_04777</name>
</gene>
<sequence length="1062" mass="113458">MPNGPVDDHGGGESASASTLRLQILGPLRVWRDDVELDAGPRQQGYLLALLLARVGRVSSTSELVDLLWGEDAPVSALNVLHKYIGALRRLIEPSLPARKAGSHLLRRGNGYVFTADASELDLLGFRDLTTAADAALSQHHLDRALDLYAAALRLWTGPAGAGLHPAPAAIPIFAGLDDEFFSVCTVAADLAVQVGRPEHVLAAVRRAAVLAPLHEPVQAALIALLGAAGRQVEALSAFRAVRTRLAEELGLDPGPALEDAHRRVLNATLRTAEPGPTEPFSGLVGRRDELAVLRQAVHAAAHGRTGLVVVEGEPGVGKTRLLQEIADEAGAGEAVIVWGRCLEGDGTPSMWPWLQVVNGVLRSLPAALAQKWRTGDLGRLTEPRDIVLAGAALVDTGAQFRLFEEVVALVGEVSAQRPLLIVIDDLHWADIASLRLFTHLAARLPGGAVVVGALRDRAPSPGTELARVLAAASRVPGHRRIALGPLNLAEVAELVRRETGHEPSTRSARDIHARTAGNPFFVRELSRFLNDGGVFAKDTTAHRGVPATVRDVVRDRMSRLDDHLILLLQIAALLGRGVGIGLLAAVAGVDIPDCLARLEPLRALGLLESAPDDPHSFRYTHDLVRESVAASTPPGRATMLHLRIADALEDSDADDETIAERLAYHLWSAGPLADAARTAQALARAGGCAAAKSALEAAERQLRSAVHIAREAGLAELELSALAQLTAVVGMRSMYGTAAVDLFERAEQLARGLGREVEAAAFLFSRWSAHQQALELDRSGPLARRLLDQGYASSEPMVRTYGLQAWGLHQWDVSNIGEAYRYLSQTESSLLGGLERAEEDPVRGDLELLMLGMLAEITALHGDVPAARDLLDTLESVAGDHPYRVTIWATMAGRIATIVGDPAWALLSAERGTTVDPGFSFVFLGTYQRLAGCWARAVTANDPAAAAAAISEAQRLIAANLLDPPRSCVATWYALLGEMYLAAGSLDDAAAALDRAEFYLDTFGQRYPEGLLLLLRARLLHARGQPMVEVRAAATAARTLSDESEARLFVQRVDRFLAEIG</sequence>
<dbReference type="Gene3D" id="1.10.10.10">
    <property type="entry name" value="Winged helix-like DNA-binding domain superfamily/Winged helix DNA-binding domain"/>
    <property type="match status" value="1"/>
</dbReference>
<proteinExistence type="inferred from homology"/>
<dbReference type="InterPro" id="IPR027417">
    <property type="entry name" value="P-loop_NTPase"/>
</dbReference>